<feature type="domain" description="Ubiquitin-like modifier-activating enzyme Atg7 N-terminal" evidence="9">
    <location>
        <begin position="1"/>
        <end position="223"/>
    </location>
</feature>
<dbReference type="InterPro" id="IPR042522">
    <property type="entry name" value="Atg7_N_1"/>
</dbReference>
<evidence type="ECO:0000256" key="6">
    <source>
        <dbReference type="PIRSR" id="PIRSR606285-1"/>
    </source>
</evidence>
<sequence length="590" mass="66336">MKGELRLTNTLNDFLQLDRKEVLNLLAEKLWQLITSEEWLKNPDILNIFYFTAYADLKHFTYHYWNCIPALLYPHSLEQHSASQPCTEIDESLLEACHNFVTSHNLSAFVLIDQKPALIETLSDKSMESGRIVLVVLNPSTVPLQPGHNLRNLISAIVFLKKDWKNIKVLCLRKGEPSESFYLDIGWKNLDETSLEAGPPKCIGWERNRNGQLTHTSIDLKSTFDPVKIMDQSMELNLKLIRWRLVPNIDLQKFTDSKILMLGSGTLGCNLARALLGWGFKNFYFIDNACISFNNPVRQSLFQFEDCLAGNKSKAATAAEALRKIYPSVNANHMDMKIPMPGHPISPKEVPEVIETVNKLDELVRTHDIIFLVMDSRESRWLPTLLASVYNKLAITVALGFDTFVVMRHGIRSELTTDGTGFDPMRLVPSEQLGCYYCSDVTAPGNSTTDRTLDQQCTITRAGLSMIASGMAVEMLTSVLQHEFGPAAPARLADVDENSSVLGGTPHQIRGFLSRFNIMTPTVGRFEKCTACGDAVKERYQRDGFNFLNQVFDNPTELETITGLAELHATATDLQLDVFEFDDNESITSN</sequence>
<evidence type="ECO:0000256" key="5">
    <source>
        <dbReference type="ARBA" id="ARBA00023006"/>
    </source>
</evidence>
<keyword evidence="4 7" id="KW-0653">Protein transport</keyword>
<dbReference type="Proteomes" id="UP000887540">
    <property type="component" value="Unplaced"/>
</dbReference>
<feature type="active site" description="Glycyl thioester intermediate" evidence="6">
    <location>
        <position position="457"/>
    </location>
</feature>
<comment type="subcellular location">
    <subcellularLocation>
        <location evidence="7">Cytoplasm</location>
    </subcellularLocation>
    <subcellularLocation>
        <location evidence="7">Preautophagosomal structure</location>
    </subcellularLocation>
</comment>
<evidence type="ECO:0000256" key="3">
    <source>
        <dbReference type="ARBA" id="ARBA00022448"/>
    </source>
</evidence>
<evidence type="ECO:0000259" key="9">
    <source>
        <dbReference type="Pfam" id="PF16420"/>
    </source>
</evidence>
<dbReference type="SUPFAM" id="SSF69572">
    <property type="entry name" value="Activating enzymes of the ubiquitin-like proteins"/>
    <property type="match status" value="1"/>
</dbReference>
<evidence type="ECO:0000256" key="1">
    <source>
        <dbReference type="ARBA" id="ARBA00010931"/>
    </source>
</evidence>
<dbReference type="InterPro" id="IPR045886">
    <property type="entry name" value="ThiF/MoeB/HesA"/>
</dbReference>
<evidence type="ECO:0000313" key="10">
    <source>
        <dbReference type="Proteomes" id="UP000887540"/>
    </source>
</evidence>
<dbReference type="PANTHER" id="PTHR10953">
    <property type="entry name" value="UBIQUITIN-ACTIVATING ENZYME E1"/>
    <property type="match status" value="1"/>
</dbReference>
<keyword evidence="5 7" id="KW-0072">Autophagy</keyword>
<comment type="subunit">
    <text evidence="7">Homodimer.</text>
</comment>
<evidence type="ECO:0000256" key="4">
    <source>
        <dbReference type="ARBA" id="ARBA00022927"/>
    </source>
</evidence>
<dbReference type="GO" id="GO:0019778">
    <property type="term" value="F:Atg12 activating enzyme activity"/>
    <property type="evidence" value="ECO:0007669"/>
    <property type="project" value="TreeGrafter"/>
</dbReference>
<dbReference type="InterPro" id="IPR032197">
    <property type="entry name" value="Atg7_N"/>
</dbReference>
<dbReference type="GO" id="GO:0000407">
    <property type="term" value="C:phagophore assembly site"/>
    <property type="evidence" value="ECO:0007669"/>
    <property type="project" value="UniProtKB-SubCell"/>
</dbReference>
<dbReference type="GO" id="GO:0000045">
    <property type="term" value="P:autophagosome assembly"/>
    <property type="evidence" value="ECO:0007669"/>
    <property type="project" value="TreeGrafter"/>
</dbReference>
<dbReference type="GO" id="GO:0032446">
    <property type="term" value="P:protein modification by small protein conjugation"/>
    <property type="evidence" value="ECO:0007669"/>
    <property type="project" value="TreeGrafter"/>
</dbReference>
<accession>A0A914BWR8</accession>
<feature type="domain" description="THIF-type NAD/FAD binding fold" evidence="8">
    <location>
        <begin position="241"/>
        <end position="485"/>
    </location>
</feature>
<dbReference type="GO" id="GO:0006995">
    <property type="term" value="P:cellular response to nitrogen starvation"/>
    <property type="evidence" value="ECO:0007669"/>
    <property type="project" value="TreeGrafter"/>
</dbReference>
<dbReference type="PANTHER" id="PTHR10953:SF3">
    <property type="entry name" value="UBIQUITIN-LIKE MODIFIER-ACTIVATING ENZYME ATG7"/>
    <property type="match status" value="1"/>
</dbReference>
<dbReference type="WBParaSite" id="ACRNAN_Path_1176.g4549.t1">
    <property type="protein sequence ID" value="ACRNAN_Path_1176.g4549.t1"/>
    <property type="gene ID" value="ACRNAN_Path_1176.g4549"/>
</dbReference>
<dbReference type="GO" id="GO:0000422">
    <property type="term" value="P:autophagy of mitochondrion"/>
    <property type="evidence" value="ECO:0007669"/>
    <property type="project" value="TreeGrafter"/>
</dbReference>
<comment type="function">
    <text evidence="7">E1-like activating enzyme involved in the 2 ubiquitin-like systems required for autophagy.</text>
</comment>
<protein>
    <recommendedName>
        <fullName evidence="2 7">Ubiquitin-like modifier-activating enzyme ATG7</fullName>
    </recommendedName>
    <alternativeName>
        <fullName evidence="7">Autophagy-related protein 7</fullName>
    </alternativeName>
</protein>
<keyword evidence="10" id="KW-1185">Reference proteome</keyword>
<proteinExistence type="inferred from homology"/>
<keyword evidence="7" id="KW-0833">Ubl conjugation pathway</keyword>
<dbReference type="GO" id="GO:0015031">
    <property type="term" value="P:protein transport"/>
    <property type="evidence" value="ECO:0007669"/>
    <property type="project" value="UniProtKB-UniRule"/>
</dbReference>
<evidence type="ECO:0000313" key="11">
    <source>
        <dbReference type="WBParaSite" id="ACRNAN_Path_1176.g4549.t1"/>
    </source>
</evidence>
<evidence type="ECO:0000256" key="2">
    <source>
        <dbReference type="ARBA" id="ARBA00017647"/>
    </source>
</evidence>
<dbReference type="InterPro" id="IPR035985">
    <property type="entry name" value="Ubiquitin-activating_enz"/>
</dbReference>
<dbReference type="GO" id="GO:0034727">
    <property type="term" value="P:piecemeal microautophagy of the nucleus"/>
    <property type="evidence" value="ECO:0007669"/>
    <property type="project" value="TreeGrafter"/>
</dbReference>
<keyword evidence="3 7" id="KW-0813">Transport</keyword>
<keyword evidence="7" id="KW-0963">Cytoplasm</keyword>
<evidence type="ECO:0000256" key="7">
    <source>
        <dbReference type="RuleBase" id="RU366022"/>
    </source>
</evidence>
<dbReference type="InterPro" id="IPR006285">
    <property type="entry name" value="Atg7"/>
</dbReference>
<dbReference type="Pfam" id="PF16420">
    <property type="entry name" value="ATG7_N"/>
    <property type="match status" value="1"/>
</dbReference>
<dbReference type="Pfam" id="PF00899">
    <property type="entry name" value="ThiF"/>
    <property type="match status" value="1"/>
</dbReference>
<dbReference type="InterPro" id="IPR000594">
    <property type="entry name" value="ThiF_NAD_FAD-bd"/>
</dbReference>
<dbReference type="GO" id="GO:0019779">
    <property type="term" value="F:Atg8 activating enzyme activity"/>
    <property type="evidence" value="ECO:0007669"/>
    <property type="project" value="TreeGrafter"/>
</dbReference>
<dbReference type="AlphaFoldDB" id="A0A914BWR8"/>
<organism evidence="10 11">
    <name type="scientific">Acrobeloides nanus</name>
    <dbReference type="NCBI Taxonomy" id="290746"/>
    <lineage>
        <taxon>Eukaryota</taxon>
        <taxon>Metazoa</taxon>
        <taxon>Ecdysozoa</taxon>
        <taxon>Nematoda</taxon>
        <taxon>Chromadorea</taxon>
        <taxon>Rhabditida</taxon>
        <taxon>Tylenchina</taxon>
        <taxon>Cephalobomorpha</taxon>
        <taxon>Cephaloboidea</taxon>
        <taxon>Cephalobidae</taxon>
        <taxon>Acrobeloides</taxon>
    </lineage>
</organism>
<dbReference type="Gene3D" id="3.40.140.70">
    <property type="entry name" value="Ubiquitin-like modifier-activating enzyme ATG7 N-terminal domain"/>
    <property type="match status" value="1"/>
</dbReference>
<name>A0A914BWR8_9BILA</name>
<dbReference type="Gene3D" id="3.40.50.720">
    <property type="entry name" value="NAD(P)-binding Rossmann-like Domain"/>
    <property type="match status" value="1"/>
</dbReference>
<comment type="similarity">
    <text evidence="1 7">Belongs to the ATG7 family.</text>
</comment>
<evidence type="ECO:0000259" key="8">
    <source>
        <dbReference type="Pfam" id="PF00899"/>
    </source>
</evidence>
<reference evidence="11" key="1">
    <citation type="submission" date="2022-11" db="UniProtKB">
        <authorList>
            <consortium name="WormBaseParasite"/>
        </authorList>
    </citation>
    <scope>IDENTIFICATION</scope>
</reference>
<dbReference type="NCBIfam" id="TIGR01381">
    <property type="entry name" value="E1_like_apg7"/>
    <property type="match status" value="1"/>
</dbReference>
<dbReference type="FunFam" id="3.40.50.720:FF:000243">
    <property type="entry name" value="Ubiquitin-like modifier-activating enzyme ATG7"/>
    <property type="match status" value="1"/>
</dbReference>